<name>A0A6J8C9B7_MYTCO</name>
<proteinExistence type="predicted"/>
<dbReference type="OrthoDB" id="10387103at2759"/>
<feature type="region of interest" description="Disordered" evidence="1">
    <location>
        <begin position="111"/>
        <end position="142"/>
    </location>
</feature>
<accession>A0A6J8C9B7</accession>
<sequence length="540" mass="60254">MDDTAADQDQNGDSNVPDSVPEAANVDNVQDETKDKQPASESSDDSNDDSEDDEQELFDSSFMVGFDGNPLSQIGAGDYVQTVMAPNSLVNINSQPGDCRSTVSTIAEVYNTPNSVPTPTHTPRKRRLSESDETSTNNLGSRLEKRISDIEGNVEKRLTVKFNTVINDRVKGEVAKLKAEITTENLNIIVKNLPVEHRENTDKTFLKSKVTTLIKDGLKLANVSVKDVVRKQTYAGSNKPGIVVIGIESLEQKKLVLKSKKNRGLHIIGLAETHLVGENIINIDGYKWYGNNRKLIHVRARAGSGGVGLLVKNDMHSQFNVVKVDASTDGILWVQFSEINNQDNCFFVCVVYLPPEHSTRSVNIHDFFDTLMSKIYTIPNGSPFYLCGDWNSRVSDIEDYIQGIDLLPERNVVDFTPNSYGDLFCEFLSNINCCILNGRNFFNNDFTFVSSRGSSVVDYCVVPYEKLSFFQNFEVIRARTLIEENAAVGSYDPKHIPDHSLLYWTFVTPGYDVQQTVSDQLTDNGTVRPVKYDTRSIPND</sequence>
<dbReference type="AlphaFoldDB" id="A0A6J8C9B7"/>
<evidence type="ECO:0000256" key="1">
    <source>
        <dbReference type="SAM" id="MobiDB-lite"/>
    </source>
</evidence>
<feature type="region of interest" description="Disordered" evidence="1">
    <location>
        <begin position="1"/>
        <end position="55"/>
    </location>
</feature>
<evidence type="ECO:0000313" key="4">
    <source>
        <dbReference type="Proteomes" id="UP000507470"/>
    </source>
</evidence>
<dbReference type="Gene3D" id="3.60.10.10">
    <property type="entry name" value="Endonuclease/exonuclease/phosphatase"/>
    <property type="match status" value="1"/>
</dbReference>
<dbReference type="Pfam" id="PF03372">
    <property type="entry name" value="Exo_endo_phos"/>
    <property type="match status" value="1"/>
</dbReference>
<feature type="domain" description="Endonuclease/exonuclease/phosphatase" evidence="2">
    <location>
        <begin position="265"/>
        <end position="463"/>
    </location>
</feature>
<evidence type="ECO:0000259" key="2">
    <source>
        <dbReference type="Pfam" id="PF03372"/>
    </source>
</evidence>
<dbReference type="Proteomes" id="UP000507470">
    <property type="component" value="Unassembled WGS sequence"/>
</dbReference>
<dbReference type="GO" id="GO:0003824">
    <property type="term" value="F:catalytic activity"/>
    <property type="evidence" value="ECO:0007669"/>
    <property type="project" value="InterPro"/>
</dbReference>
<dbReference type="InterPro" id="IPR036691">
    <property type="entry name" value="Endo/exonu/phosph_ase_sf"/>
</dbReference>
<dbReference type="InterPro" id="IPR005135">
    <property type="entry name" value="Endo/exonuclease/phosphatase"/>
</dbReference>
<feature type="compositionally biased region" description="Acidic residues" evidence="1">
    <location>
        <begin position="42"/>
        <end position="55"/>
    </location>
</feature>
<keyword evidence="4" id="KW-1185">Reference proteome</keyword>
<evidence type="ECO:0000313" key="3">
    <source>
        <dbReference type="EMBL" id="CAC5392988.1"/>
    </source>
</evidence>
<feature type="compositionally biased region" description="Polar residues" evidence="1">
    <location>
        <begin position="7"/>
        <end position="17"/>
    </location>
</feature>
<protein>
    <recommendedName>
        <fullName evidence="2">Endonuclease/exonuclease/phosphatase domain-containing protein</fullName>
    </recommendedName>
</protein>
<dbReference type="EMBL" id="CACVKT020005112">
    <property type="protein sequence ID" value="CAC5392988.1"/>
    <property type="molecule type" value="Genomic_DNA"/>
</dbReference>
<dbReference type="SUPFAM" id="SSF56219">
    <property type="entry name" value="DNase I-like"/>
    <property type="match status" value="1"/>
</dbReference>
<feature type="compositionally biased region" description="Polar residues" evidence="1">
    <location>
        <begin position="111"/>
        <end position="121"/>
    </location>
</feature>
<organism evidence="3 4">
    <name type="scientific">Mytilus coruscus</name>
    <name type="common">Sea mussel</name>
    <dbReference type="NCBI Taxonomy" id="42192"/>
    <lineage>
        <taxon>Eukaryota</taxon>
        <taxon>Metazoa</taxon>
        <taxon>Spiralia</taxon>
        <taxon>Lophotrochozoa</taxon>
        <taxon>Mollusca</taxon>
        <taxon>Bivalvia</taxon>
        <taxon>Autobranchia</taxon>
        <taxon>Pteriomorphia</taxon>
        <taxon>Mytilida</taxon>
        <taxon>Mytiloidea</taxon>
        <taxon>Mytilidae</taxon>
        <taxon>Mytilinae</taxon>
        <taxon>Mytilus</taxon>
    </lineage>
</organism>
<gene>
    <name evidence="3" type="ORF">MCOR_27883</name>
</gene>
<reference evidence="3 4" key="1">
    <citation type="submission" date="2020-06" db="EMBL/GenBank/DDBJ databases">
        <authorList>
            <person name="Li R."/>
            <person name="Bekaert M."/>
        </authorList>
    </citation>
    <scope>NUCLEOTIDE SEQUENCE [LARGE SCALE GENOMIC DNA]</scope>
    <source>
        <strain evidence="4">wild</strain>
    </source>
</reference>